<dbReference type="EMBL" id="RQXX01000001">
    <property type="protein sequence ID" value="RVV99287.1"/>
    <property type="molecule type" value="Genomic_DNA"/>
</dbReference>
<dbReference type="InterPro" id="IPR051081">
    <property type="entry name" value="HTH_MetalResp_TranReg"/>
</dbReference>
<dbReference type="Gene3D" id="1.10.10.10">
    <property type="entry name" value="Winged helix-like DNA-binding domain superfamily/Winged helix DNA-binding domain"/>
    <property type="match status" value="1"/>
</dbReference>
<keyword evidence="6" id="KW-1185">Reference proteome</keyword>
<evidence type="ECO:0000256" key="3">
    <source>
        <dbReference type="ARBA" id="ARBA00023163"/>
    </source>
</evidence>
<dbReference type="AlphaFoldDB" id="A0A438AL32"/>
<dbReference type="CDD" id="cd00090">
    <property type="entry name" value="HTH_ARSR"/>
    <property type="match status" value="1"/>
</dbReference>
<dbReference type="SUPFAM" id="SSF46785">
    <property type="entry name" value="Winged helix' DNA-binding domain"/>
    <property type="match status" value="1"/>
</dbReference>
<sequence>MAYEIAIAALGDPTRRAILEALRARPLPVAALAAELPVSRPAVSQHLKVMCAAGLLTCTPSGARRIYAIDPAALAELRDWLDRLWDDALTSFADAARAQARRSGDPA</sequence>
<dbReference type="SMART" id="SM00418">
    <property type="entry name" value="HTH_ARSR"/>
    <property type="match status" value="1"/>
</dbReference>
<proteinExistence type="predicted"/>
<protein>
    <submittedName>
        <fullName evidence="5">ArsR family transcriptional regulator</fullName>
    </submittedName>
</protein>
<dbReference type="OrthoDB" id="9790747at2"/>
<evidence type="ECO:0000256" key="2">
    <source>
        <dbReference type="ARBA" id="ARBA00023125"/>
    </source>
</evidence>
<dbReference type="PROSITE" id="PS50987">
    <property type="entry name" value="HTH_ARSR_2"/>
    <property type="match status" value="1"/>
</dbReference>
<dbReference type="PANTHER" id="PTHR33154:SF33">
    <property type="entry name" value="TRANSCRIPTIONAL REPRESSOR SDPR"/>
    <property type="match status" value="1"/>
</dbReference>
<dbReference type="GO" id="GO:0003700">
    <property type="term" value="F:DNA-binding transcription factor activity"/>
    <property type="evidence" value="ECO:0007669"/>
    <property type="project" value="InterPro"/>
</dbReference>
<evidence type="ECO:0000313" key="5">
    <source>
        <dbReference type="EMBL" id="RVV99287.1"/>
    </source>
</evidence>
<comment type="caution">
    <text evidence="5">The sequence shown here is derived from an EMBL/GenBank/DDBJ whole genome shotgun (WGS) entry which is preliminary data.</text>
</comment>
<dbReference type="InterPro" id="IPR036390">
    <property type="entry name" value="WH_DNA-bd_sf"/>
</dbReference>
<evidence type="ECO:0000313" key="6">
    <source>
        <dbReference type="Proteomes" id="UP000285908"/>
    </source>
</evidence>
<keyword evidence="3" id="KW-0804">Transcription</keyword>
<dbReference type="NCBIfam" id="NF033788">
    <property type="entry name" value="HTH_metalloreg"/>
    <property type="match status" value="1"/>
</dbReference>
<dbReference type="Pfam" id="PF12840">
    <property type="entry name" value="HTH_20"/>
    <property type="match status" value="1"/>
</dbReference>
<name>A0A438AL32_9RHOB</name>
<organism evidence="5 6">
    <name type="scientific">Mesobaculum littorinae</name>
    <dbReference type="NCBI Taxonomy" id="2486419"/>
    <lineage>
        <taxon>Bacteria</taxon>
        <taxon>Pseudomonadati</taxon>
        <taxon>Pseudomonadota</taxon>
        <taxon>Alphaproteobacteria</taxon>
        <taxon>Rhodobacterales</taxon>
        <taxon>Roseobacteraceae</taxon>
        <taxon>Mesobaculum</taxon>
    </lineage>
</organism>
<dbReference type="GO" id="GO:0003677">
    <property type="term" value="F:DNA binding"/>
    <property type="evidence" value="ECO:0007669"/>
    <property type="project" value="UniProtKB-KW"/>
</dbReference>
<reference evidence="5 6" key="1">
    <citation type="submission" date="2018-11" db="EMBL/GenBank/DDBJ databases">
        <title>Mesobaculum littorinae gen. nov., sp. nov., isolated from Littorina scabra that represents a novel genus of the order Rhodobacteraceae.</title>
        <authorList>
            <person name="Li F."/>
        </authorList>
    </citation>
    <scope>NUCLEOTIDE SEQUENCE [LARGE SCALE GENOMIC DNA]</scope>
    <source>
        <strain evidence="5 6">M0103</strain>
    </source>
</reference>
<gene>
    <name evidence="5" type="ORF">EKE94_00895</name>
</gene>
<keyword evidence="1" id="KW-0805">Transcription regulation</keyword>
<accession>A0A438AL32</accession>
<dbReference type="RefSeq" id="WP_127904729.1">
    <property type="nucleotide sequence ID" value="NZ_RQXX01000001.1"/>
</dbReference>
<keyword evidence="2" id="KW-0238">DNA-binding</keyword>
<feature type="domain" description="HTH arsR-type" evidence="4">
    <location>
        <begin position="1"/>
        <end position="89"/>
    </location>
</feature>
<dbReference type="InterPro" id="IPR036388">
    <property type="entry name" value="WH-like_DNA-bd_sf"/>
</dbReference>
<dbReference type="InterPro" id="IPR011991">
    <property type="entry name" value="ArsR-like_HTH"/>
</dbReference>
<evidence type="ECO:0000259" key="4">
    <source>
        <dbReference type="PROSITE" id="PS50987"/>
    </source>
</evidence>
<dbReference type="PANTHER" id="PTHR33154">
    <property type="entry name" value="TRANSCRIPTIONAL REGULATOR, ARSR FAMILY"/>
    <property type="match status" value="1"/>
</dbReference>
<dbReference type="Proteomes" id="UP000285908">
    <property type="component" value="Unassembled WGS sequence"/>
</dbReference>
<dbReference type="PRINTS" id="PR00778">
    <property type="entry name" value="HTHARSR"/>
</dbReference>
<evidence type="ECO:0000256" key="1">
    <source>
        <dbReference type="ARBA" id="ARBA00023015"/>
    </source>
</evidence>
<dbReference type="InterPro" id="IPR001845">
    <property type="entry name" value="HTH_ArsR_DNA-bd_dom"/>
</dbReference>